<keyword evidence="4" id="KW-0658">Purine biosynthesis</keyword>
<evidence type="ECO:0000256" key="8">
    <source>
        <dbReference type="ARBA" id="ARBA00024330"/>
    </source>
</evidence>
<comment type="function">
    <text evidence="10">Catalyzes the conversion of inosine 5'-phosphate (IMP) to xanthosine 5'-phosphate (XMP), the first committed and rate-limiting step in the de novo synthesis of guanine nucleotides, and therefore plays an important role in the regulation of cell growth. Could also have a single-stranded nucleic acid-binding activity and could play a role in RNA and/or DNA metabolism. It may also have a role in the development of malignancy and the growth progression of some tumors.</text>
</comment>
<dbReference type="Ensembl" id="ENSJHYT00000003101.1">
    <property type="protein sequence ID" value="ENSJHYP00000002493.1"/>
    <property type="gene ID" value="ENSJHYG00000002103.1"/>
</dbReference>
<reference evidence="13" key="1">
    <citation type="submission" date="2025-08" db="UniProtKB">
        <authorList>
            <consortium name="Ensembl"/>
        </authorList>
    </citation>
    <scope>IDENTIFICATION</scope>
</reference>
<dbReference type="InterPro" id="IPR015875">
    <property type="entry name" value="IMP_DH/GMP_Rdtase_CS"/>
</dbReference>
<dbReference type="GO" id="GO:0006177">
    <property type="term" value="P:GMP biosynthetic process"/>
    <property type="evidence" value="ECO:0007669"/>
    <property type="project" value="UniProtKB-KW"/>
</dbReference>
<protein>
    <recommendedName>
        <fullName evidence="9">IMP dehydrogenase</fullName>
        <ecNumber evidence="9">1.1.1.205</ecNumber>
    </recommendedName>
</protein>
<organism evidence="13 14">
    <name type="scientific">Junco hyemalis</name>
    <name type="common">Dark-eyed junco</name>
    <dbReference type="NCBI Taxonomy" id="40217"/>
    <lineage>
        <taxon>Eukaryota</taxon>
        <taxon>Metazoa</taxon>
        <taxon>Chordata</taxon>
        <taxon>Craniata</taxon>
        <taxon>Vertebrata</taxon>
        <taxon>Euteleostomi</taxon>
        <taxon>Archelosauria</taxon>
        <taxon>Archosauria</taxon>
        <taxon>Dinosauria</taxon>
        <taxon>Saurischia</taxon>
        <taxon>Theropoda</taxon>
        <taxon>Coelurosauria</taxon>
        <taxon>Aves</taxon>
        <taxon>Neognathae</taxon>
        <taxon>Neoaves</taxon>
        <taxon>Telluraves</taxon>
        <taxon>Australaves</taxon>
        <taxon>Passeriformes</taxon>
        <taxon>Passerellidae</taxon>
        <taxon>Junco</taxon>
    </lineage>
</organism>
<keyword evidence="3" id="KW-0332">GMP biosynthesis</keyword>
<dbReference type="PANTHER" id="PTHR11911">
    <property type="entry name" value="INOSINE-5-MONOPHOSPHATE DEHYDROGENASE RELATED"/>
    <property type="match status" value="1"/>
</dbReference>
<evidence type="ECO:0000313" key="13">
    <source>
        <dbReference type="Ensembl" id="ENSJHYP00000002493.1"/>
    </source>
</evidence>
<dbReference type="CDD" id="cd00381">
    <property type="entry name" value="IMPDH"/>
    <property type="match status" value="1"/>
</dbReference>
<comment type="cofactor">
    <cofactor evidence="1">
        <name>K(+)</name>
        <dbReference type="ChEBI" id="CHEBI:29103"/>
    </cofactor>
</comment>
<dbReference type="Proteomes" id="UP000694408">
    <property type="component" value="Unplaced"/>
</dbReference>
<dbReference type="AlphaFoldDB" id="A0A8C5NJ75"/>
<dbReference type="Pfam" id="PF00478">
    <property type="entry name" value="IMPDH"/>
    <property type="match status" value="1"/>
</dbReference>
<keyword evidence="6" id="KW-0560">Oxidoreductase</keyword>
<evidence type="ECO:0000256" key="6">
    <source>
        <dbReference type="ARBA" id="ARBA00023002"/>
    </source>
</evidence>
<dbReference type="InterPro" id="IPR005990">
    <property type="entry name" value="IMP_DH"/>
</dbReference>
<dbReference type="SUPFAM" id="SSF51412">
    <property type="entry name" value="Inosine monophosphate dehydrogenase (IMPDH)"/>
    <property type="match status" value="1"/>
</dbReference>
<dbReference type="PANTHER" id="PTHR11911:SF111">
    <property type="entry name" value="INOSINE-5'-MONOPHOSPHATE DEHYDROGENASE"/>
    <property type="match status" value="1"/>
</dbReference>
<keyword evidence="5" id="KW-0630">Potassium</keyword>
<evidence type="ECO:0000256" key="1">
    <source>
        <dbReference type="ARBA" id="ARBA00001958"/>
    </source>
</evidence>
<name>A0A8C5NJ75_JUNHY</name>
<dbReference type="GO" id="GO:0006183">
    <property type="term" value="P:GTP biosynthetic process"/>
    <property type="evidence" value="ECO:0007669"/>
    <property type="project" value="TreeGrafter"/>
</dbReference>
<keyword evidence="7" id="KW-0520">NAD</keyword>
<evidence type="ECO:0000256" key="2">
    <source>
        <dbReference type="ARBA" id="ARBA00005502"/>
    </source>
</evidence>
<keyword evidence="14" id="KW-1185">Reference proteome</keyword>
<evidence type="ECO:0000256" key="3">
    <source>
        <dbReference type="ARBA" id="ARBA00022749"/>
    </source>
</evidence>
<evidence type="ECO:0000259" key="12">
    <source>
        <dbReference type="Pfam" id="PF00478"/>
    </source>
</evidence>
<dbReference type="InterPro" id="IPR001093">
    <property type="entry name" value="IMP_DH_GMPRt"/>
</dbReference>
<sequence>MAKILEKDALTFDDVLLVPQYSEITPDMADVSTKLTNTFKMNVPFLSAAMDTVSEHKLVTALALAGGLGVIHKNMSIADQVKEVEMVKNYEFDNEKNKRVLMDKKGRLCVGAAIGVTADMMDRVNALMDAGVDVFVLDSAHGDSKNIINAIKNLRLEYPSMELIAGNVATYEGALDLMKAGASAVKVGMGPGSICTTRIIAGIGVPQLQAVMDCARASKEMNVPIIADGGIKYSGDVVKALAAGANTVMLGGLFATCEEAPGDIYESNGKKYRTYRGMGSIEAMAKGSTDRYFQTGHKKFVAEGVQGIVEVKTTVEELVFQLIGGLKAGMGYCGSKDIPTLQEKGTFIKITNNPIFSYSPCSP</sequence>
<comment type="catalytic activity">
    <reaction evidence="11">
        <text>IMP + NAD(+) + H2O = XMP + NADH + H(+)</text>
        <dbReference type="Rhea" id="RHEA:11708"/>
        <dbReference type="ChEBI" id="CHEBI:15377"/>
        <dbReference type="ChEBI" id="CHEBI:15378"/>
        <dbReference type="ChEBI" id="CHEBI:57464"/>
        <dbReference type="ChEBI" id="CHEBI:57540"/>
        <dbReference type="ChEBI" id="CHEBI:57945"/>
        <dbReference type="ChEBI" id="CHEBI:58053"/>
        <dbReference type="EC" id="1.1.1.205"/>
    </reaction>
</comment>
<dbReference type="FunFam" id="3.20.20.70:FF:000424">
    <property type="entry name" value="Inosine-5'-monophosphate dehydrogenase 2"/>
    <property type="match status" value="1"/>
</dbReference>
<dbReference type="InterPro" id="IPR013785">
    <property type="entry name" value="Aldolase_TIM"/>
</dbReference>
<evidence type="ECO:0000256" key="4">
    <source>
        <dbReference type="ARBA" id="ARBA00022755"/>
    </source>
</evidence>
<accession>A0A8C5NJ75</accession>
<evidence type="ECO:0000256" key="10">
    <source>
        <dbReference type="ARBA" id="ARBA00046101"/>
    </source>
</evidence>
<dbReference type="GO" id="GO:0003938">
    <property type="term" value="F:IMP dehydrogenase activity"/>
    <property type="evidence" value="ECO:0007669"/>
    <property type="project" value="UniProtKB-EC"/>
</dbReference>
<dbReference type="Gene3D" id="3.20.20.70">
    <property type="entry name" value="Aldolase class I"/>
    <property type="match status" value="1"/>
</dbReference>
<evidence type="ECO:0000256" key="11">
    <source>
        <dbReference type="ARBA" id="ARBA00048028"/>
    </source>
</evidence>
<dbReference type="EC" id="1.1.1.205" evidence="9"/>
<evidence type="ECO:0000313" key="14">
    <source>
        <dbReference type="Proteomes" id="UP000694408"/>
    </source>
</evidence>
<feature type="domain" description="IMP dehydrogenase/GMP reductase" evidence="12">
    <location>
        <begin position="9"/>
        <end position="353"/>
    </location>
</feature>
<evidence type="ECO:0000256" key="9">
    <source>
        <dbReference type="ARBA" id="ARBA00024384"/>
    </source>
</evidence>
<dbReference type="SMART" id="SM01240">
    <property type="entry name" value="IMPDH"/>
    <property type="match status" value="1"/>
</dbReference>
<reference evidence="13" key="2">
    <citation type="submission" date="2025-09" db="UniProtKB">
        <authorList>
            <consortium name="Ensembl"/>
        </authorList>
    </citation>
    <scope>IDENTIFICATION</scope>
</reference>
<evidence type="ECO:0000256" key="7">
    <source>
        <dbReference type="ARBA" id="ARBA00023027"/>
    </source>
</evidence>
<comment type="similarity">
    <text evidence="2">Belongs to the IMPDH/GMPR family.</text>
</comment>
<dbReference type="PROSITE" id="PS00487">
    <property type="entry name" value="IMP_DH_GMP_RED"/>
    <property type="match status" value="1"/>
</dbReference>
<evidence type="ECO:0000256" key="5">
    <source>
        <dbReference type="ARBA" id="ARBA00022958"/>
    </source>
</evidence>
<proteinExistence type="inferred from homology"/>
<comment type="pathway">
    <text evidence="8">Purine metabolism; XMP biosynthesis via de novo pathway; XMP from IMP: step 1/1.</text>
</comment>
<dbReference type="OMA" id="RASKEMN"/>